<keyword evidence="2" id="KW-0378">Hydrolase</keyword>
<dbReference type="STRING" id="247633.GP2143_01940"/>
<evidence type="ECO:0000313" key="6">
    <source>
        <dbReference type="EMBL" id="EAW30265.1"/>
    </source>
</evidence>
<accession>A0YG15</accession>
<evidence type="ECO:0000259" key="4">
    <source>
        <dbReference type="Pfam" id="PF00561"/>
    </source>
</evidence>
<organism evidence="6 7">
    <name type="scientific">marine gamma proteobacterium HTCC2143</name>
    <dbReference type="NCBI Taxonomy" id="247633"/>
    <lineage>
        <taxon>Bacteria</taxon>
        <taxon>Pseudomonadati</taxon>
        <taxon>Pseudomonadota</taxon>
        <taxon>Gammaproteobacteria</taxon>
        <taxon>Cellvibrionales</taxon>
        <taxon>Spongiibacteraceae</taxon>
        <taxon>BD1-7 clade</taxon>
    </lineage>
</organism>
<dbReference type="Gene3D" id="3.40.50.1820">
    <property type="entry name" value="alpha/beta hydrolase"/>
    <property type="match status" value="1"/>
</dbReference>
<dbReference type="AlphaFoldDB" id="A0YG15"/>
<comment type="caution">
    <text evidence="6">The sequence shown here is derived from an EMBL/GenBank/DDBJ whole genome shotgun (WGS) entry which is preliminary data.</text>
</comment>
<dbReference type="ESTHER" id="9gamm-a0yg15">
    <property type="family name" value="AlphaBeta_hydrolase"/>
</dbReference>
<dbReference type="Pfam" id="PF00561">
    <property type="entry name" value="Abhydrolase_1"/>
    <property type="match status" value="1"/>
</dbReference>
<dbReference type="InterPro" id="IPR000073">
    <property type="entry name" value="AB_hydrolase_1"/>
</dbReference>
<protein>
    <submittedName>
        <fullName evidence="6">Cysteine proteinase</fullName>
    </submittedName>
</protein>
<gene>
    <name evidence="6" type="ORF">GP2143_01940</name>
</gene>
<feature type="signal peptide" evidence="3">
    <location>
        <begin position="1"/>
        <end position="17"/>
    </location>
</feature>
<name>A0YG15_9GAMM</name>
<evidence type="ECO:0000259" key="5">
    <source>
        <dbReference type="Pfam" id="PF08386"/>
    </source>
</evidence>
<keyword evidence="7" id="KW-1185">Reference proteome</keyword>
<dbReference type="Proteomes" id="UP000004931">
    <property type="component" value="Unassembled WGS sequence"/>
</dbReference>
<feature type="chain" id="PRO_5002630720" evidence="3">
    <location>
        <begin position="18"/>
        <end position="509"/>
    </location>
</feature>
<feature type="domain" description="Peptidase S33 tripeptidyl aminopeptidase-like C-terminal" evidence="5">
    <location>
        <begin position="392"/>
        <end position="465"/>
    </location>
</feature>
<dbReference type="EMBL" id="AAVT01000009">
    <property type="protein sequence ID" value="EAW30265.1"/>
    <property type="molecule type" value="Genomic_DNA"/>
</dbReference>
<dbReference type="InterPro" id="IPR013595">
    <property type="entry name" value="Pept_S33_TAP-like_C"/>
</dbReference>
<comment type="similarity">
    <text evidence="1">Belongs to the peptidase S33 family.</text>
</comment>
<dbReference type="InterPro" id="IPR051601">
    <property type="entry name" value="Serine_prot/Carboxylest_S33"/>
</dbReference>
<evidence type="ECO:0000313" key="7">
    <source>
        <dbReference type="Proteomes" id="UP000004931"/>
    </source>
</evidence>
<dbReference type="InterPro" id="IPR029058">
    <property type="entry name" value="AB_hydrolase_fold"/>
</dbReference>
<dbReference type="eggNOG" id="COG0596">
    <property type="taxonomic scope" value="Bacteria"/>
</dbReference>
<dbReference type="SUPFAM" id="SSF53474">
    <property type="entry name" value="alpha/beta-Hydrolases"/>
    <property type="match status" value="1"/>
</dbReference>
<evidence type="ECO:0000256" key="2">
    <source>
        <dbReference type="ARBA" id="ARBA00022801"/>
    </source>
</evidence>
<feature type="domain" description="AB hydrolase-1" evidence="4">
    <location>
        <begin position="86"/>
        <end position="258"/>
    </location>
</feature>
<dbReference type="PANTHER" id="PTHR43248">
    <property type="entry name" value="2-SUCCINYL-6-HYDROXY-2,4-CYCLOHEXADIENE-1-CARBOXYLATE SYNTHASE"/>
    <property type="match status" value="1"/>
</dbReference>
<dbReference type="PANTHER" id="PTHR43248:SF25">
    <property type="entry name" value="AB HYDROLASE-1 DOMAIN-CONTAINING PROTEIN-RELATED"/>
    <property type="match status" value="1"/>
</dbReference>
<evidence type="ECO:0000256" key="1">
    <source>
        <dbReference type="ARBA" id="ARBA00010088"/>
    </source>
</evidence>
<sequence>MVVAALVFWLINTTSFAQTMVTDLSTTGIDKQNVIFTDCPRLNDKPSVYGAECGTLQLAENPHQTAGKQIVLNIMRVPAIEDSQLPPIFFLAGGPGQASTDIASVIRQQFSSLLKNHDFVFVDQRGTGFSNPLNCDSDPFKTASLPPLEAALLANEKLQQCIDGYDSDLSFYTTPYAVKDLERVRLALGYQSINMWGASYGTRVILEYLRQYPNAINRAVLDGVAPVAIELPTHVIADSSRSLAKVFEHCRQQPQCRTNFADLQSRWMTLLTTLKKQPQRIELKHPRTEKSRQVYIDDVVISSWVRFSLYVRDLTAIIPLAINRAINADFSMLYSMQALGLDSVNPGISEVMQFNILCAEDNQYRHHQRAFEQKAHFSLLSAVDNGVFNRSCKMISSRIADRAYFDPPQSEVPVLLLSGDIDPATPPHWAERVKEGLPQSQHIIVAGGHHNVSGLGCMPKLIQQFYSLKNATLIDTNCIKNVMPNHYFIDSAGPGLLSPATDGRRDSGD</sequence>
<dbReference type="GO" id="GO:0016787">
    <property type="term" value="F:hydrolase activity"/>
    <property type="evidence" value="ECO:0007669"/>
    <property type="project" value="UniProtKB-KW"/>
</dbReference>
<evidence type="ECO:0000256" key="3">
    <source>
        <dbReference type="SAM" id="SignalP"/>
    </source>
</evidence>
<proteinExistence type="inferred from homology"/>
<reference evidence="6 7" key="1">
    <citation type="journal article" date="2010" name="J. Bacteriol.">
        <title>Genome sequence of the oligotrophic marine Gammaproteobacterium HTCC2143, isolated from the Oregon Coast.</title>
        <authorList>
            <person name="Oh H.M."/>
            <person name="Kang I."/>
            <person name="Ferriera S."/>
            <person name="Giovannoni S.J."/>
            <person name="Cho J.C."/>
        </authorList>
    </citation>
    <scope>NUCLEOTIDE SEQUENCE [LARGE SCALE GENOMIC DNA]</scope>
    <source>
        <strain evidence="6 7">HTCC2143</strain>
    </source>
</reference>
<keyword evidence="3" id="KW-0732">Signal</keyword>
<dbReference type="Pfam" id="PF08386">
    <property type="entry name" value="Abhydrolase_4"/>
    <property type="match status" value="1"/>
</dbReference>